<feature type="transmembrane region" description="Helical" evidence="2">
    <location>
        <begin position="85"/>
        <end position="107"/>
    </location>
</feature>
<feature type="transmembrane region" description="Helical" evidence="2">
    <location>
        <begin position="21"/>
        <end position="42"/>
    </location>
</feature>
<dbReference type="AlphaFoldDB" id="A0A1L3GMF1"/>
<dbReference type="STRING" id="1842532.A7E78_04005"/>
<organism evidence="3 4">
    <name type="scientific">Syntrophotalea acetylenivorans</name>
    <dbReference type="NCBI Taxonomy" id="1842532"/>
    <lineage>
        <taxon>Bacteria</taxon>
        <taxon>Pseudomonadati</taxon>
        <taxon>Thermodesulfobacteriota</taxon>
        <taxon>Desulfuromonadia</taxon>
        <taxon>Desulfuromonadales</taxon>
        <taxon>Syntrophotaleaceae</taxon>
        <taxon>Syntrophotalea</taxon>
    </lineage>
</organism>
<keyword evidence="2" id="KW-1133">Transmembrane helix</keyword>
<accession>A0A1L3GMF1</accession>
<protein>
    <submittedName>
        <fullName evidence="3">Uncharacterized protein</fullName>
    </submittedName>
</protein>
<name>A0A1L3GMF1_9BACT</name>
<gene>
    <name evidence="3" type="ORF">A7E78_04005</name>
</gene>
<evidence type="ECO:0000313" key="3">
    <source>
        <dbReference type="EMBL" id="APG27070.1"/>
    </source>
</evidence>
<dbReference type="EMBL" id="CP015519">
    <property type="protein sequence ID" value="APG27070.1"/>
    <property type="molecule type" value="Genomic_DNA"/>
</dbReference>
<proteinExistence type="predicted"/>
<keyword evidence="4" id="KW-1185">Reference proteome</keyword>
<keyword evidence="2" id="KW-0812">Transmembrane</keyword>
<evidence type="ECO:0000256" key="1">
    <source>
        <dbReference type="SAM" id="MobiDB-lite"/>
    </source>
</evidence>
<dbReference type="KEGG" id="pef:A7E78_04005"/>
<sequence>MRRPYHRRRHLEPQPKEDTSSLPKILSNSAIILAVISAALYFHGRSLYEGYLSYWGLGSELFPVTTENAFYHAGWFYLSASLENWGYFSLMVVEVLCIYTAGILLCAKKPFGLIQRAMGKKKIYVFRKALAIELINLLGRFLGAALVVVGIVLISVVAPQKGISMAEVQHQKLLAGQPISKNQFEKVSLTFLDETGQGKNLSGYRLATSSSFYALFTDKGVKVLPLARITSMEMVDEDLEDHRSQH</sequence>
<feature type="region of interest" description="Disordered" evidence="1">
    <location>
        <begin position="1"/>
        <end position="21"/>
    </location>
</feature>
<evidence type="ECO:0000256" key="2">
    <source>
        <dbReference type="SAM" id="Phobius"/>
    </source>
</evidence>
<evidence type="ECO:0000313" key="4">
    <source>
        <dbReference type="Proteomes" id="UP000182517"/>
    </source>
</evidence>
<feature type="transmembrane region" description="Helical" evidence="2">
    <location>
        <begin position="128"/>
        <end position="158"/>
    </location>
</feature>
<reference evidence="3 4" key="1">
    <citation type="journal article" date="2017" name="Genome Announc.">
        <title>Complete Genome Sequences of Two Acetylene-Fermenting Pelobacter acetylenicus Strains.</title>
        <authorList>
            <person name="Sutton J.M."/>
            <person name="Baesman S.M."/>
            <person name="Fierst J.L."/>
            <person name="Poret-Peterson A.T."/>
            <person name="Oremland R.S."/>
            <person name="Dunlap D.S."/>
            <person name="Akob D.M."/>
        </authorList>
    </citation>
    <scope>NUCLEOTIDE SEQUENCE [LARGE SCALE GENOMIC DNA]</scope>
    <source>
        <strain evidence="3 4">SFB93</strain>
    </source>
</reference>
<dbReference type="RefSeq" id="WP_072283032.1">
    <property type="nucleotide sequence ID" value="NZ_CP015519.1"/>
</dbReference>
<feature type="compositionally biased region" description="Basic residues" evidence="1">
    <location>
        <begin position="1"/>
        <end position="10"/>
    </location>
</feature>
<keyword evidence="2" id="KW-0472">Membrane</keyword>
<dbReference type="Proteomes" id="UP000182517">
    <property type="component" value="Chromosome"/>
</dbReference>